<dbReference type="EMBL" id="CABVGP010000002">
    <property type="protein sequence ID" value="VVJ21539.1"/>
    <property type="molecule type" value="Genomic_DNA"/>
</dbReference>
<feature type="transmembrane region" description="Helical" evidence="1">
    <location>
        <begin position="46"/>
        <end position="68"/>
    </location>
</feature>
<protein>
    <recommendedName>
        <fullName evidence="4">PrgI family protein</fullName>
    </recommendedName>
</protein>
<dbReference type="RefSeq" id="WP_155546476.1">
    <property type="nucleotide sequence ID" value="NZ_CABVGP010000002.1"/>
</dbReference>
<evidence type="ECO:0000256" key="1">
    <source>
        <dbReference type="SAM" id="Phobius"/>
    </source>
</evidence>
<gene>
    <name evidence="2" type="ORF">AA23TX_06560</name>
</gene>
<feature type="transmembrane region" description="Helical" evidence="1">
    <location>
        <begin position="21"/>
        <end position="40"/>
    </location>
</feature>
<accession>A0A6I8M201</accession>
<organism evidence="2 3">
    <name type="scientific">Amycolatopsis camponoti</name>
    <dbReference type="NCBI Taxonomy" id="2606593"/>
    <lineage>
        <taxon>Bacteria</taxon>
        <taxon>Bacillati</taxon>
        <taxon>Actinomycetota</taxon>
        <taxon>Actinomycetes</taxon>
        <taxon>Pseudonocardiales</taxon>
        <taxon>Pseudonocardiaceae</taxon>
        <taxon>Amycolatopsis</taxon>
    </lineage>
</organism>
<proteinExistence type="predicted"/>
<dbReference type="Proteomes" id="UP000399805">
    <property type="component" value="Unassembled WGS sequence"/>
</dbReference>
<dbReference type="AlphaFoldDB" id="A0A6I8M201"/>
<keyword evidence="1" id="KW-0472">Membrane</keyword>
<name>A0A6I8M201_9PSEU</name>
<dbReference type="Pfam" id="PF12666">
    <property type="entry name" value="PrgI"/>
    <property type="match status" value="1"/>
</dbReference>
<evidence type="ECO:0008006" key="4">
    <source>
        <dbReference type="Google" id="ProtNLM"/>
    </source>
</evidence>
<evidence type="ECO:0000313" key="2">
    <source>
        <dbReference type="EMBL" id="VVJ21539.1"/>
    </source>
</evidence>
<sequence>MSRPVRIPADVDRPDHVLGPLTARQLTILGVTGLLLYALYGATRGFLPVPLFLLVAVPIGLAVTVIALGRRDGVALDRLLLAAIRQRRTPRHQVSAPEGVGPVPEWLAGDHERDDVAPTPLELPARGVDNGTTAGVVDLGDDGLAVIAACSTVNFSLRTPAEQEALVSSFARYLHSLTAPVQFLVRAERLDLSPQIAELRDRAGGLPHPALEAAALDHADYLAQLGQHADLLRRQVLLVLREPTRPAVVDSVSSTLGRLRRRPAAPAVDRAARQAAEQRLARRLNEAVELLTAAGIVVTALDAATATGVLAAACNPDTFLPPSAALTGAGDVVTAAPVGDLYDDFEGR</sequence>
<keyword evidence="1" id="KW-0812">Transmembrane</keyword>
<keyword evidence="1" id="KW-1133">Transmembrane helix</keyword>
<dbReference type="InterPro" id="IPR024414">
    <property type="entry name" value="Uncharacterised_PrgI"/>
</dbReference>
<keyword evidence="3" id="KW-1185">Reference proteome</keyword>
<evidence type="ECO:0000313" key="3">
    <source>
        <dbReference type="Proteomes" id="UP000399805"/>
    </source>
</evidence>
<reference evidence="2 3" key="1">
    <citation type="submission" date="2019-09" db="EMBL/GenBank/DDBJ databases">
        <authorList>
            <person name="Leyn A S."/>
        </authorList>
    </citation>
    <scope>NUCLEOTIDE SEQUENCE [LARGE SCALE GENOMIC DNA]</scope>
    <source>
        <strain evidence="2">AA231_1</strain>
    </source>
</reference>